<dbReference type="EMBL" id="SDMR01000007">
    <property type="protein sequence ID" value="TBT95017.1"/>
    <property type="molecule type" value="Genomic_DNA"/>
</dbReference>
<evidence type="ECO:0000313" key="3">
    <source>
        <dbReference type="Proteomes" id="UP000291933"/>
    </source>
</evidence>
<feature type="domain" description="N-acetyltransferase" evidence="1">
    <location>
        <begin position="13"/>
        <end position="179"/>
    </location>
</feature>
<dbReference type="OrthoDB" id="9795199at2"/>
<accession>A0A4Q9KKK5</accession>
<dbReference type="AlphaFoldDB" id="A0A4Q9KKK5"/>
<dbReference type="SUPFAM" id="SSF55729">
    <property type="entry name" value="Acyl-CoA N-acyltransferases (Nat)"/>
    <property type="match status" value="1"/>
</dbReference>
<dbReference type="PANTHER" id="PTHR43610">
    <property type="entry name" value="BLL6696 PROTEIN"/>
    <property type="match status" value="1"/>
</dbReference>
<evidence type="ECO:0000259" key="1">
    <source>
        <dbReference type="PROSITE" id="PS51186"/>
    </source>
</evidence>
<comment type="caution">
    <text evidence="2">The sequence shown here is derived from an EMBL/GenBank/DDBJ whole genome shotgun (WGS) entry which is preliminary data.</text>
</comment>
<dbReference type="PANTHER" id="PTHR43610:SF1">
    <property type="entry name" value="N-ACETYLTRANSFERASE DOMAIN-CONTAINING PROTEIN"/>
    <property type="match status" value="1"/>
</dbReference>
<dbReference type="Proteomes" id="UP000291933">
    <property type="component" value="Unassembled WGS sequence"/>
</dbReference>
<dbReference type="Gene3D" id="3.40.630.30">
    <property type="match status" value="1"/>
</dbReference>
<dbReference type="RefSeq" id="WP_131171854.1">
    <property type="nucleotide sequence ID" value="NZ_FXTL01000006.1"/>
</dbReference>
<keyword evidence="2" id="KW-0808">Transferase</keyword>
<dbReference type="GO" id="GO:0016747">
    <property type="term" value="F:acyltransferase activity, transferring groups other than amino-acyl groups"/>
    <property type="evidence" value="ECO:0007669"/>
    <property type="project" value="InterPro"/>
</dbReference>
<evidence type="ECO:0000313" key="2">
    <source>
        <dbReference type="EMBL" id="TBT95017.1"/>
    </source>
</evidence>
<protein>
    <submittedName>
        <fullName evidence="2">N-acetyltransferase</fullName>
    </submittedName>
</protein>
<keyword evidence="3" id="KW-1185">Reference proteome</keyword>
<dbReference type="Pfam" id="PF13302">
    <property type="entry name" value="Acetyltransf_3"/>
    <property type="match status" value="1"/>
</dbReference>
<gene>
    <name evidence="2" type="ORF">ET996_07010</name>
</gene>
<dbReference type="InterPro" id="IPR016181">
    <property type="entry name" value="Acyl_CoA_acyltransferase"/>
</dbReference>
<reference evidence="2 3" key="1">
    <citation type="submission" date="2019-01" db="EMBL/GenBank/DDBJ databases">
        <title>Lactibacter flavus gen. nov., sp. nov., a novel bacterium of the family Propionibacteriaceae isolated from raw milk and dairy products.</title>
        <authorList>
            <person name="Huptas C."/>
            <person name="Wenning M."/>
            <person name="Breitenwieser F."/>
            <person name="Doll E."/>
            <person name="Von Neubeck M."/>
            <person name="Busse H.-J."/>
            <person name="Scherer S."/>
        </authorList>
    </citation>
    <scope>NUCLEOTIDE SEQUENCE [LARGE SCALE GENOMIC DNA]</scope>
    <source>
        <strain evidence="2 3">DSM 22130</strain>
    </source>
</reference>
<dbReference type="PROSITE" id="PS51186">
    <property type="entry name" value="GNAT"/>
    <property type="match status" value="1"/>
</dbReference>
<name>A0A4Q9KKK5_PROTD</name>
<proteinExistence type="predicted"/>
<organism evidence="2 3">
    <name type="scientific">Propioniciclava tarda</name>
    <dbReference type="NCBI Taxonomy" id="433330"/>
    <lineage>
        <taxon>Bacteria</taxon>
        <taxon>Bacillati</taxon>
        <taxon>Actinomycetota</taxon>
        <taxon>Actinomycetes</taxon>
        <taxon>Propionibacteriales</taxon>
        <taxon>Propionibacteriaceae</taxon>
        <taxon>Propioniciclava</taxon>
    </lineage>
</organism>
<sequence>MQALPVTLTGDLVVLEPLAAEHHDELVAAASDGRLWEQWNTLVPAPDQMAADIDRRLSLQDAGSMVPFVIRNADGRLIGATTFMNVDASVPRVEIGSTWQSRSAQRTGTNTEAKLLMLAHAFDDWGCVRVEFRTHSLNATSRRAIERIGGQFEGLLRQHMRLPNGLLRDTAQYAILDREWPSVRVHLRSLLDGHAASASETANP</sequence>
<dbReference type="InterPro" id="IPR000182">
    <property type="entry name" value="GNAT_dom"/>
</dbReference>